<accession>A0A151M0P3</accession>
<protein>
    <submittedName>
        <fullName evidence="1">Uncharacterized protein</fullName>
    </submittedName>
</protein>
<organism evidence="1 2">
    <name type="scientific">Alligator mississippiensis</name>
    <name type="common">American alligator</name>
    <dbReference type="NCBI Taxonomy" id="8496"/>
    <lineage>
        <taxon>Eukaryota</taxon>
        <taxon>Metazoa</taxon>
        <taxon>Chordata</taxon>
        <taxon>Craniata</taxon>
        <taxon>Vertebrata</taxon>
        <taxon>Euteleostomi</taxon>
        <taxon>Archelosauria</taxon>
        <taxon>Archosauria</taxon>
        <taxon>Crocodylia</taxon>
        <taxon>Alligatoridae</taxon>
        <taxon>Alligatorinae</taxon>
        <taxon>Alligator</taxon>
    </lineage>
</organism>
<comment type="caution">
    <text evidence="1">The sequence shown here is derived from an EMBL/GenBank/DDBJ whole genome shotgun (WGS) entry which is preliminary data.</text>
</comment>
<dbReference type="EMBL" id="AKHW03006853">
    <property type="protein sequence ID" value="KYO18081.1"/>
    <property type="molecule type" value="Genomic_DNA"/>
</dbReference>
<evidence type="ECO:0000313" key="2">
    <source>
        <dbReference type="Proteomes" id="UP000050525"/>
    </source>
</evidence>
<gene>
    <name evidence="1" type="ORF">Y1Q_0011675</name>
</gene>
<proteinExistence type="predicted"/>
<dbReference type="Proteomes" id="UP000050525">
    <property type="component" value="Unassembled WGS sequence"/>
</dbReference>
<evidence type="ECO:0000313" key="1">
    <source>
        <dbReference type="EMBL" id="KYO18081.1"/>
    </source>
</evidence>
<keyword evidence="2" id="KW-1185">Reference proteome</keyword>
<dbReference type="AlphaFoldDB" id="A0A151M0P3"/>
<reference evidence="1 2" key="1">
    <citation type="journal article" date="2012" name="Genome Biol.">
        <title>Sequencing three crocodilian genomes to illuminate the evolution of archosaurs and amniotes.</title>
        <authorList>
            <person name="St John J.A."/>
            <person name="Braun E.L."/>
            <person name="Isberg S.R."/>
            <person name="Miles L.G."/>
            <person name="Chong A.Y."/>
            <person name="Gongora J."/>
            <person name="Dalzell P."/>
            <person name="Moran C."/>
            <person name="Bed'hom B."/>
            <person name="Abzhanov A."/>
            <person name="Burgess S.C."/>
            <person name="Cooksey A.M."/>
            <person name="Castoe T.A."/>
            <person name="Crawford N.G."/>
            <person name="Densmore L.D."/>
            <person name="Drew J.C."/>
            <person name="Edwards S.V."/>
            <person name="Faircloth B.C."/>
            <person name="Fujita M.K."/>
            <person name="Greenwold M.J."/>
            <person name="Hoffmann F.G."/>
            <person name="Howard J.M."/>
            <person name="Iguchi T."/>
            <person name="Janes D.E."/>
            <person name="Khan S.Y."/>
            <person name="Kohno S."/>
            <person name="de Koning A.J."/>
            <person name="Lance S.L."/>
            <person name="McCarthy F.M."/>
            <person name="McCormack J.E."/>
            <person name="Merchant M.E."/>
            <person name="Peterson D.G."/>
            <person name="Pollock D.D."/>
            <person name="Pourmand N."/>
            <person name="Raney B.J."/>
            <person name="Roessler K.A."/>
            <person name="Sanford J.R."/>
            <person name="Sawyer R.H."/>
            <person name="Schmidt C.J."/>
            <person name="Triplett E.W."/>
            <person name="Tuberville T.D."/>
            <person name="Venegas-Anaya M."/>
            <person name="Howard J.T."/>
            <person name="Jarvis E.D."/>
            <person name="Guillette L.J.Jr."/>
            <person name="Glenn T.C."/>
            <person name="Green R.E."/>
            <person name="Ray D.A."/>
        </authorList>
    </citation>
    <scope>NUCLEOTIDE SEQUENCE [LARGE SCALE GENOMIC DNA]</scope>
    <source>
        <strain evidence="1">KSC_2009_1</strain>
    </source>
</reference>
<sequence>MKATTTTINLQRSQELPGCEILICYLPLRLLLQLKPDLDQYLYGTTSVETSHSYHLKNHLAESCNGIISTTYKYLWKRSPVQKYFP</sequence>
<name>A0A151M0P3_ALLMI</name>